<dbReference type="RefSeq" id="WP_257892424.1">
    <property type="nucleotide sequence ID" value="NZ_JAIMBW010000001.1"/>
</dbReference>
<organism evidence="3">
    <name type="scientific">Gymnodinialimonas phycosphaerae</name>
    <dbReference type="NCBI Taxonomy" id="2841589"/>
    <lineage>
        <taxon>Bacteria</taxon>
        <taxon>Pseudomonadati</taxon>
        <taxon>Pseudomonadota</taxon>
        <taxon>Alphaproteobacteria</taxon>
        <taxon>Rhodobacterales</taxon>
        <taxon>Paracoccaceae</taxon>
        <taxon>Gymnodinialimonas</taxon>
    </lineage>
</organism>
<evidence type="ECO:0000313" key="4">
    <source>
        <dbReference type="Proteomes" id="UP000693972"/>
    </source>
</evidence>
<sequence length="76" mass="8326">MGLNARWTAERHGCIVNAAGAQPCIVDGVDVSHSLARRFNAPFTVIFTIWFSFLGIILVVIALVGALISLFRRKRA</sequence>
<protein>
    <submittedName>
        <fullName evidence="3">Uncharacterized protein</fullName>
    </submittedName>
</protein>
<accession>A0A975TY51</accession>
<gene>
    <name evidence="2" type="ORF">KUL25_07695</name>
    <name evidence="3" type="ORF">KUL25_07700</name>
</gene>
<evidence type="ECO:0000313" key="3">
    <source>
        <dbReference type="EMBL" id="QXL89381.1"/>
    </source>
</evidence>
<reference evidence="3 4" key="1">
    <citation type="submission" date="2021-07" db="EMBL/GenBank/DDBJ databases">
        <title>Karlodiniumbacter phycospheric gen. nov., sp. nov., a phycosphere bacterium isolated from karlodinium veneficum.</title>
        <authorList>
            <person name="Peng Y."/>
            <person name="Jiang L."/>
            <person name="Lee J."/>
        </authorList>
    </citation>
    <scope>NUCLEOTIDE SEQUENCE</scope>
    <source>
        <strain evidence="3 4">N5</strain>
    </source>
</reference>
<feature type="transmembrane region" description="Helical" evidence="1">
    <location>
        <begin position="45"/>
        <end position="71"/>
    </location>
</feature>
<keyword evidence="1" id="KW-1133">Transmembrane helix</keyword>
<dbReference type="Proteomes" id="UP000693972">
    <property type="component" value="Unassembled WGS sequence"/>
</dbReference>
<keyword evidence="1" id="KW-0472">Membrane</keyword>
<dbReference type="EMBL" id="CP078073">
    <property type="protein sequence ID" value="QXL89381.1"/>
    <property type="molecule type" value="Genomic_DNA"/>
</dbReference>
<dbReference type="AlphaFoldDB" id="A0A975TY51"/>
<evidence type="ECO:0000256" key="1">
    <source>
        <dbReference type="SAM" id="Phobius"/>
    </source>
</evidence>
<keyword evidence="4" id="KW-1185">Reference proteome</keyword>
<proteinExistence type="predicted"/>
<name>A0A975TY51_9RHOB</name>
<keyword evidence="1" id="KW-0812">Transmembrane</keyword>
<evidence type="ECO:0000313" key="2">
    <source>
        <dbReference type="EMBL" id="MBY4892645.1"/>
    </source>
</evidence>
<dbReference type="EMBL" id="JAIMBW010000001">
    <property type="protein sequence ID" value="MBY4892645.1"/>
    <property type="molecule type" value="Genomic_DNA"/>
</dbReference>